<dbReference type="PANTHER" id="PTHR11730:SF62">
    <property type="entry name" value="AMMONIUM TRANSPORTER SLL1017-RELATED"/>
    <property type="match status" value="1"/>
</dbReference>
<comment type="subcellular location">
    <subcellularLocation>
        <location evidence="8">Cell membrane</location>
        <topology evidence="8">Multi-pass membrane protein</topology>
    </subcellularLocation>
    <subcellularLocation>
        <location evidence="1">Membrane</location>
        <topology evidence="1">Multi-pass membrane protein</topology>
    </subcellularLocation>
</comment>
<dbReference type="Pfam" id="PF00909">
    <property type="entry name" value="Ammonium_transp"/>
    <property type="match status" value="1"/>
</dbReference>
<dbReference type="InterPro" id="IPR024041">
    <property type="entry name" value="NH4_transpt_AmtB-like_dom"/>
</dbReference>
<feature type="transmembrane region" description="Helical" evidence="8">
    <location>
        <begin position="242"/>
        <end position="259"/>
    </location>
</feature>
<reference evidence="10 11" key="1">
    <citation type="submission" date="2019-10" db="EMBL/GenBank/DDBJ databases">
        <title>Extracellular Electron Transfer in a Candidatus Methanoperedens spp. Enrichment Culture.</title>
        <authorList>
            <person name="Berger S."/>
            <person name="Rangel Shaw D."/>
            <person name="Berben T."/>
            <person name="In 'T Zandt M."/>
            <person name="Frank J."/>
            <person name="Reimann J."/>
            <person name="Jetten M.S.M."/>
            <person name="Welte C.U."/>
        </authorList>
    </citation>
    <scope>NUCLEOTIDE SEQUENCE [LARGE SCALE GENOMIC DNA]</scope>
    <source>
        <strain evidence="10">SB12</strain>
    </source>
</reference>
<feature type="transmembrane region" description="Helical" evidence="8">
    <location>
        <begin position="50"/>
        <end position="69"/>
    </location>
</feature>
<evidence type="ECO:0000256" key="2">
    <source>
        <dbReference type="ARBA" id="ARBA00005887"/>
    </source>
</evidence>
<evidence type="ECO:0000256" key="3">
    <source>
        <dbReference type="ARBA" id="ARBA00022448"/>
    </source>
</evidence>
<evidence type="ECO:0000256" key="6">
    <source>
        <dbReference type="ARBA" id="ARBA00023136"/>
    </source>
</evidence>
<accession>A0A833H2R6</accession>
<comment type="caution">
    <text evidence="10">The sequence shown here is derived from an EMBL/GenBank/DDBJ whole genome shotgun (WGS) entry which is preliminary data.</text>
</comment>
<evidence type="ECO:0000313" key="11">
    <source>
        <dbReference type="Proteomes" id="UP000460298"/>
    </source>
</evidence>
<dbReference type="InterPro" id="IPR018047">
    <property type="entry name" value="Ammonium_transpt_CS"/>
</dbReference>
<evidence type="ECO:0000313" key="10">
    <source>
        <dbReference type="EMBL" id="KAB2933527.1"/>
    </source>
</evidence>
<feature type="transmembrane region" description="Helical" evidence="8">
    <location>
        <begin position="81"/>
        <end position="100"/>
    </location>
</feature>
<keyword evidence="6 8" id="KW-0472">Membrane</keyword>
<comment type="similarity">
    <text evidence="2 8">Belongs to the ammonia transporter channel (TC 1.A.11.2) family.</text>
</comment>
<dbReference type="GO" id="GO:0005886">
    <property type="term" value="C:plasma membrane"/>
    <property type="evidence" value="ECO:0007669"/>
    <property type="project" value="UniProtKB-SubCell"/>
</dbReference>
<protein>
    <recommendedName>
        <fullName evidence="8">Ammonium transporter</fullName>
    </recommendedName>
</protein>
<feature type="transmembrane region" description="Helical" evidence="8">
    <location>
        <begin position="166"/>
        <end position="185"/>
    </location>
</feature>
<dbReference type="GO" id="GO:0008519">
    <property type="term" value="F:ammonium channel activity"/>
    <property type="evidence" value="ECO:0007669"/>
    <property type="project" value="InterPro"/>
</dbReference>
<keyword evidence="5 8" id="KW-1133">Transmembrane helix</keyword>
<feature type="domain" description="Ammonium transporter AmtB-like" evidence="9">
    <location>
        <begin position="50"/>
        <end position="438"/>
    </location>
</feature>
<evidence type="ECO:0000259" key="9">
    <source>
        <dbReference type="Pfam" id="PF00909"/>
    </source>
</evidence>
<feature type="transmembrane region" description="Helical" evidence="8">
    <location>
        <begin position="386"/>
        <end position="411"/>
    </location>
</feature>
<feature type="transmembrane region" description="Helical" evidence="8">
    <location>
        <begin position="200"/>
        <end position="221"/>
    </location>
</feature>
<dbReference type="PROSITE" id="PS01219">
    <property type="entry name" value="AMMONIUM_TRANSP"/>
    <property type="match status" value="1"/>
</dbReference>
<feature type="transmembrane region" description="Helical" evidence="8">
    <location>
        <begin position="140"/>
        <end position="159"/>
    </location>
</feature>
<dbReference type="Gene3D" id="1.10.3430.10">
    <property type="entry name" value="Ammonium transporter AmtB like domains"/>
    <property type="match status" value="1"/>
</dbReference>
<evidence type="ECO:0000256" key="4">
    <source>
        <dbReference type="ARBA" id="ARBA00022692"/>
    </source>
</evidence>
<name>A0A833H2R6_9LEPT</name>
<comment type="caution">
    <text evidence="8">Lacks conserved residue(s) required for the propagation of feature annotation.</text>
</comment>
<keyword evidence="4 8" id="KW-0812">Transmembrane</keyword>
<evidence type="ECO:0000256" key="1">
    <source>
        <dbReference type="ARBA" id="ARBA00004141"/>
    </source>
</evidence>
<evidence type="ECO:0000256" key="5">
    <source>
        <dbReference type="ARBA" id="ARBA00022989"/>
    </source>
</evidence>
<keyword evidence="7 8" id="KW-0924">Ammonia transport</keyword>
<dbReference type="NCBIfam" id="TIGR00836">
    <property type="entry name" value="amt"/>
    <property type="match status" value="1"/>
</dbReference>
<feature type="transmembrane region" description="Helical" evidence="8">
    <location>
        <begin position="279"/>
        <end position="302"/>
    </location>
</feature>
<evidence type="ECO:0000256" key="7">
    <source>
        <dbReference type="ARBA" id="ARBA00023177"/>
    </source>
</evidence>
<dbReference type="EMBL" id="WBUI01000005">
    <property type="protein sequence ID" value="KAB2933527.1"/>
    <property type="molecule type" value="Genomic_DNA"/>
</dbReference>
<dbReference type="SUPFAM" id="SSF111352">
    <property type="entry name" value="Ammonium transporter"/>
    <property type="match status" value="1"/>
</dbReference>
<evidence type="ECO:0000256" key="8">
    <source>
        <dbReference type="RuleBase" id="RU362002"/>
    </source>
</evidence>
<dbReference type="InterPro" id="IPR029020">
    <property type="entry name" value="Ammonium/urea_transptr"/>
</dbReference>
<proteinExistence type="inferred from homology"/>
<dbReference type="InterPro" id="IPR001905">
    <property type="entry name" value="Ammonium_transpt"/>
</dbReference>
<dbReference type="Proteomes" id="UP000460298">
    <property type="component" value="Unassembled WGS sequence"/>
</dbReference>
<dbReference type="PANTHER" id="PTHR11730">
    <property type="entry name" value="AMMONIUM TRANSPORTER"/>
    <property type="match status" value="1"/>
</dbReference>
<keyword evidence="3 8" id="KW-0813">Transport</keyword>
<sequence>MKRIKAKRLLWVLFGMAMTFAVGLYAQSEPAPADPSADIAITQYAIDNFFLFICAVLVIFMQAGFALVESGLNSAKNAVNILFKNLMDFSIGGLIFYLFAYKLMYPGVPGGFFEWGGFFLNETGPDFTPGPGVLHPQVDFLFQVAFAATAATIVSGAVAGRLKFGVYMIYSALIVGLVYPISGYWKWGGGWLNVMGFHDFAGSLVVHAVGGFAGLAAAIVLGPRIGRFSPEGKPQVIPGHNLGFATLGVFILLIGWYGFNPGSQLKIVGAENTALVMLIAVNTTLAAIAGAVSAMAITWFLYKKPELSMALNGLLAGLVGITANCDTVSNGEAVIIGLVAGVLVWAGVKLLDMLKIDDPVGAWPVHGLNGLWGGIATGIFGTDKDLVVQLIGSFSIIAWAFVTMLVIFLALKYTIGIRVSREEELKGLDIGEHGEEAYHGFSFYTVE</sequence>
<dbReference type="GO" id="GO:0097272">
    <property type="term" value="P:ammonium homeostasis"/>
    <property type="evidence" value="ECO:0007669"/>
    <property type="project" value="TreeGrafter"/>
</dbReference>
<organism evidence="10 11">
    <name type="scientific">Leptonema illini</name>
    <dbReference type="NCBI Taxonomy" id="183"/>
    <lineage>
        <taxon>Bacteria</taxon>
        <taxon>Pseudomonadati</taxon>
        <taxon>Spirochaetota</taxon>
        <taxon>Spirochaetia</taxon>
        <taxon>Leptospirales</taxon>
        <taxon>Leptospiraceae</taxon>
        <taxon>Leptonema</taxon>
    </lineage>
</organism>
<dbReference type="AlphaFoldDB" id="A0A833H2R6"/>
<gene>
    <name evidence="10" type="ORF">F9K24_06665</name>
</gene>
<feature type="transmembrane region" description="Helical" evidence="8">
    <location>
        <begin position="331"/>
        <end position="348"/>
    </location>
</feature>